<dbReference type="Gene3D" id="1.25.10.10">
    <property type="entry name" value="Leucine-rich Repeat Variant"/>
    <property type="match status" value="2"/>
</dbReference>
<accession>A0A507EFC1</accession>
<dbReference type="GO" id="GO:0007023">
    <property type="term" value="P:post-chaperonin tubulin folding pathway"/>
    <property type="evidence" value="ECO:0007669"/>
    <property type="project" value="InterPro"/>
</dbReference>
<dbReference type="SUPFAM" id="SSF48371">
    <property type="entry name" value="ARM repeat"/>
    <property type="match status" value="1"/>
</dbReference>
<reference evidence="5 6" key="1">
    <citation type="journal article" date="2019" name="Sci. Rep.">
        <title>Comparative genomics of chytrid fungi reveal insights into the obligate biotrophic and pathogenic lifestyle of Synchytrium endobioticum.</title>
        <authorList>
            <person name="van de Vossenberg B.T.L.H."/>
            <person name="Warris S."/>
            <person name="Nguyen H.D.T."/>
            <person name="van Gent-Pelzer M.P.E."/>
            <person name="Joly D.L."/>
            <person name="van de Geest H.C."/>
            <person name="Bonants P.J.M."/>
            <person name="Smith D.S."/>
            <person name="Levesque C.A."/>
            <person name="van der Lee T.A.J."/>
        </authorList>
    </citation>
    <scope>NUCLEOTIDE SEQUENCE [LARGE SCALE GENOMIC DNA]</scope>
    <source>
        <strain evidence="5 6">CBS 809.83</strain>
    </source>
</reference>
<dbReference type="InterPro" id="IPR022577">
    <property type="entry name" value="TBCD_C"/>
</dbReference>
<sequence length="1244" mass="137678">MLTGKASELPMADERGKLPGGDSYVDDDCGPSSFFVQADEMNELLGRLLPKIELLHARLKEYLCANTPTPWTPPQITNEEDREFDKSRQILDIYQEQPHLLDPHLERLVQPTMQHLREVMATLYENEGDGRGALVEQCMVTFRPFMGFLYHLTKVRGHKTIIKFFPHEVADMEPVLFCLESITHKANDPEFWEGRYVLLLWLSLLSMIPFDLQTVDSGTETGGTPLVERILNLGKTYLYAVSKEYEGAALLLMRVITRKDTAGTYLSDFVTWAAAEVHASRDVFKQRGMLLALCTIYKGGRRELLLPTLDHVLPCCNLVEEPFAQNNALLRKLLIKLTQRAGLTFMKPRAAKWRYDRGNRSLESNLGGTSALAPVNDICDTEDDDDDIDVPESMDTIVGILLNGLRDKDTIVRWSSAKGIGRIMNRLPHDLGQDIVQSIISLLEEDVLPGPGGQGYDLSQVSDSTWHGSCLALAELARRGLLLPLRLEEVVPWILLALKFDQRRGAHSIGAHVRDAACYVCWSFARAYAAEIIQPFVDALAKALVVVSLCDREVNIRRAASAAFQENVGRQGLFPHGIDIVTAADYFAVGNRTSSFLEIAVSIARFPEYHSHICDHVANVSLVHWDPNVRELAASTLAKLTPINTTYMSQTVLPALITRTTSDELAVRHGSLLAIGEICLAWYAAAIRPSDTGKLNGTVPWRAQENSGIVTSLSAVIATYPARYLDGFGGELTRFGCCKLIARLAEAQWPESVGSEFIKSSWKIAITSLAAREESVQVAAAAAVGSLNSLHHMDDSTLRLLIGGLSPEKDKHRRRGYALALGDLMGFVLSTNATAIIKGLTAAVAVHPDKALNDAESRRNAVQSLSMVCTHLDSQLPMAISPDMFETIREALFNGLQDYSTDSRGDVGSWVRQACMRAFQSIVMLLTNPALDEVRTAYLPEQAKVTFIGELCKQSVEKIDRMREVAGQTLLFLLWEVPGFEFEGMALLRERLPRNAEMSWSSAAESYPTMIPLLTIPQFRIQMLSGLVVSIGGLSESLVRHSSTSFVQFVNNLPDMSSPSSSDMTLGDLFDALLQVFRQYHRQDRVSMCILETLDLLFGCGAIARCGDAALYETLFTLVKQEVFKSKDVKKLLAGIKVFCGFVSLSAENGPAVAAIRQRALSQLVMYLAHPYPKVRRAVAEQLYLALASNTEDQFGDDDMEADDDVVGDDEAASAEDILLSTDWDLPVSQLKDTRDRLKILVLG</sequence>
<dbReference type="Proteomes" id="UP000318582">
    <property type="component" value="Unassembled WGS sequence"/>
</dbReference>
<keyword evidence="1" id="KW-0143">Chaperone</keyword>
<dbReference type="GO" id="GO:0005096">
    <property type="term" value="F:GTPase activator activity"/>
    <property type="evidence" value="ECO:0007669"/>
    <property type="project" value="InterPro"/>
</dbReference>
<name>A0A507EFC1_9FUNG</name>
<dbReference type="InterPro" id="IPR058033">
    <property type="entry name" value="ARM_TBCD_2nd"/>
</dbReference>
<dbReference type="InterPro" id="IPR016024">
    <property type="entry name" value="ARM-type_fold"/>
</dbReference>
<evidence type="ECO:0000313" key="6">
    <source>
        <dbReference type="Proteomes" id="UP000318582"/>
    </source>
</evidence>
<gene>
    <name evidence="5" type="ORF">PhCBS80983_g00682</name>
</gene>
<evidence type="ECO:0000313" key="5">
    <source>
        <dbReference type="EMBL" id="TPX62107.1"/>
    </source>
</evidence>
<dbReference type="Pfam" id="PF23579">
    <property type="entry name" value="ARM_TBCD"/>
    <property type="match status" value="1"/>
</dbReference>
<dbReference type="GO" id="GO:0000226">
    <property type="term" value="P:microtubule cytoskeleton organization"/>
    <property type="evidence" value="ECO:0007669"/>
    <property type="project" value="TreeGrafter"/>
</dbReference>
<dbReference type="InterPro" id="IPR011989">
    <property type="entry name" value="ARM-like"/>
</dbReference>
<dbReference type="GO" id="GO:0048487">
    <property type="term" value="F:beta-tubulin binding"/>
    <property type="evidence" value="ECO:0007669"/>
    <property type="project" value="InterPro"/>
</dbReference>
<dbReference type="STRING" id="109895.A0A507EFC1"/>
<organism evidence="5 6">
    <name type="scientific">Powellomyces hirtus</name>
    <dbReference type="NCBI Taxonomy" id="109895"/>
    <lineage>
        <taxon>Eukaryota</taxon>
        <taxon>Fungi</taxon>
        <taxon>Fungi incertae sedis</taxon>
        <taxon>Chytridiomycota</taxon>
        <taxon>Chytridiomycota incertae sedis</taxon>
        <taxon>Chytridiomycetes</taxon>
        <taxon>Spizellomycetales</taxon>
        <taxon>Powellomycetaceae</taxon>
        <taxon>Powellomyces</taxon>
    </lineage>
</organism>
<feature type="domain" description="Tubulin-folding cofactor D C-terminal" evidence="3">
    <location>
        <begin position="947"/>
        <end position="1131"/>
    </location>
</feature>
<dbReference type="GO" id="GO:0007021">
    <property type="term" value="P:tubulin complex assembly"/>
    <property type="evidence" value="ECO:0007669"/>
    <property type="project" value="InterPro"/>
</dbReference>
<evidence type="ECO:0000259" key="3">
    <source>
        <dbReference type="Pfam" id="PF12612"/>
    </source>
</evidence>
<evidence type="ECO:0000259" key="4">
    <source>
        <dbReference type="Pfam" id="PF25767"/>
    </source>
</evidence>
<dbReference type="Pfam" id="PF12612">
    <property type="entry name" value="TFCD_C"/>
    <property type="match status" value="1"/>
</dbReference>
<dbReference type="AlphaFoldDB" id="A0A507EFC1"/>
<feature type="domain" description="Tubulin-folding cofactor D ARM repeats" evidence="4">
    <location>
        <begin position="329"/>
        <end position="578"/>
    </location>
</feature>
<evidence type="ECO:0000256" key="2">
    <source>
        <dbReference type="SAM" id="MobiDB-lite"/>
    </source>
</evidence>
<keyword evidence="6" id="KW-1185">Reference proteome</keyword>
<dbReference type="InterPro" id="IPR033162">
    <property type="entry name" value="TBCD"/>
</dbReference>
<protein>
    <submittedName>
        <fullName evidence="5">Uncharacterized protein</fullName>
    </submittedName>
</protein>
<comment type="caution">
    <text evidence="5">The sequence shown here is derived from an EMBL/GenBank/DDBJ whole genome shotgun (WGS) entry which is preliminary data.</text>
</comment>
<feature type="region of interest" description="Disordered" evidence="2">
    <location>
        <begin position="1"/>
        <end position="22"/>
    </location>
</feature>
<proteinExistence type="predicted"/>
<dbReference type="EMBL" id="QEAQ01000004">
    <property type="protein sequence ID" value="TPX62107.1"/>
    <property type="molecule type" value="Genomic_DNA"/>
</dbReference>
<evidence type="ECO:0000256" key="1">
    <source>
        <dbReference type="ARBA" id="ARBA00023186"/>
    </source>
</evidence>
<dbReference type="PANTHER" id="PTHR12658">
    <property type="entry name" value="BETA-TUBULIN COFACTOR D"/>
    <property type="match status" value="1"/>
</dbReference>
<dbReference type="PANTHER" id="PTHR12658:SF0">
    <property type="entry name" value="TUBULIN-SPECIFIC CHAPERONE D"/>
    <property type="match status" value="1"/>
</dbReference>
<dbReference type="Pfam" id="PF25767">
    <property type="entry name" value="ARM_TBCD_2nd"/>
    <property type="match status" value="1"/>
</dbReference>